<dbReference type="HOGENOM" id="CLU_030126_0_0_1"/>
<dbReference type="InterPro" id="IPR050645">
    <property type="entry name" value="Histidine_acid_phosphatase"/>
</dbReference>
<reference evidence="3 4" key="1">
    <citation type="submission" date="2015-01" db="EMBL/GenBank/DDBJ databases">
        <title>The Genome Sequence of Cryptococcus gattii Ram5.</title>
        <authorList>
            <consortium name="The Broad Institute Genomics Platform"/>
            <person name="Cuomo C."/>
            <person name="Litvintseva A."/>
            <person name="Chen Y."/>
            <person name="Heitman J."/>
            <person name="Sun S."/>
            <person name="Springer D."/>
            <person name="Dromer F."/>
            <person name="Young S."/>
            <person name="Zeng Q."/>
            <person name="Gargeya S."/>
            <person name="Abouelleil A."/>
            <person name="Alvarado L."/>
            <person name="Chapman S.B."/>
            <person name="Gainer-Dewar J."/>
            <person name="Goldberg J."/>
            <person name="Griggs A."/>
            <person name="Gujja S."/>
            <person name="Hansen M."/>
            <person name="Howarth C."/>
            <person name="Imamovic A."/>
            <person name="Larimer J."/>
            <person name="Murphy C."/>
            <person name="Naylor J."/>
            <person name="Pearson M."/>
            <person name="Priest M."/>
            <person name="Roberts A."/>
            <person name="Saif S."/>
            <person name="Shea T."/>
            <person name="Sykes S."/>
            <person name="Wortman J."/>
            <person name="Nusbaum C."/>
            <person name="Birren B."/>
        </authorList>
    </citation>
    <scope>NUCLEOTIDE SEQUENCE [LARGE SCALE GENOMIC DNA]</scope>
    <source>
        <strain evidence="3 4">Ram5</strain>
    </source>
</reference>
<dbReference type="EMBL" id="KN847909">
    <property type="protein sequence ID" value="KIR38702.1"/>
    <property type="molecule type" value="Genomic_DNA"/>
</dbReference>
<gene>
    <name evidence="3" type="ORF">I313_05340</name>
</gene>
<dbReference type="Pfam" id="PF00328">
    <property type="entry name" value="His_Phos_2"/>
    <property type="match status" value="1"/>
</dbReference>
<evidence type="ECO:0000256" key="2">
    <source>
        <dbReference type="SAM" id="SignalP"/>
    </source>
</evidence>
<keyword evidence="4" id="KW-1185">Reference proteome</keyword>
<evidence type="ECO:0000313" key="3">
    <source>
        <dbReference type="EMBL" id="KIR38702.1"/>
    </source>
</evidence>
<dbReference type="AlphaFoldDB" id="A0A0D0SZL3"/>
<feature type="signal peptide" evidence="2">
    <location>
        <begin position="1"/>
        <end position="23"/>
    </location>
</feature>
<evidence type="ECO:0000256" key="1">
    <source>
        <dbReference type="ARBA" id="ARBA00005375"/>
    </source>
</evidence>
<accession>A0A0D0SZL3</accession>
<organism evidence="3 4">
    <name type="scientific">Cryptococcus deuterogattii Ram5</name>
    <dbReference type="NCBI Taxonomy" id="1296110"/>
    <lineage>
        <taxon>Eukaryota</taxon>
        <taxon>Fungi</taxon>
        <taxon>Dikarya</taxon>
        <taxon>Basidiomycota</taxon>
        <taxon>Agaricomycotina</taxon>
        <taxon>Tremellomycetes</taxon>
        <taxon>Tremellales</taxon>
        <taxon>Cryptococcaceae</taxon>
        <taxon>Cryptococcus</taxon>
        <taxon>Cryptococcus gattii species complex</taxon>
    </lineage>
</organism>
<dbReference type="GO" id="GO:0016791">
    <property type="term" value="F:phosphatase activity"/>
    <property type="evidence" value="ECO:0007669"/>
    <property type="project" value="TreeGrafter"/>
</dbReference>
<dbReference type="Proteomes" id="UP000053392">
    <property type="component" value="Unassembled WGS sequence"/>
</dbReference>
<proteinExistence type="inferred from homology"/>
<evidence type="ECO:0000313" key="4">
    <source>
        <dbReference type="Proteomes" id="UP000053392"/>
    </source>
</evidence>
<dbReference type="InterPro" id="IPR029033">
    <property type="entry name" value="His_PPase_superfam"/>
</dbReference>
<protein>
    <submittedName>
        <fullName evidence="3">Unplaced genomic scaffold supercont1.14, whole genome shotgun sequence</fullName>
    </submittedName>
</protein>
<dbReference type="SUPFAM" id="SSF53254">
    <property type="entry name" value="Phosphoglycerate mutase-like"/>
    <property type="match status" value="1"/>
</dbReference>
<dbReference type="InterPro" id="IPR000560">
    <property type="entry name" value="His_Pase_clade-2"/>
</dbReference>
<comment type="similarity">
    <text evidence="1">Belongs to the histidine acid phosphatase family.</text>
</comment>
<feature type="chain" id="PRO_5002233068" evidence="2">
    <location>
        <begin position="24"/>
        <end position="479"/>
    </location>
</feature>
<name>A0A0D0SZL3_9TREE</name>
<dbReference type="PANTHER" id="PTHR11567">
    <property type="entry name" value="ACID PHOSPHATASE-RELATED"/>
    <property type="match status" value="1"/>
</dbReference>
<sequence>MATDFKTLFNLVIVLGLGVGVNALTHYPPAKTSNTQLDQVLNGSGAPGIYSTSTTPDSRYGEYNWCAMPHVRKQEYKVPSKEYELEYVEVIQRHHKRTPYASNTFFKEDISWDCSNEGPYHYAKDANGLNTAPVYWQAQTDTQNPFEYTVGPGFVNSTCQFPSITSQGLDDAYIHGKDLRGVYHDKLKFLPSKGEKDKYKFRVTNNVITSQTLSGLVKGLFPGGQEYDAWIQSDSWDSLEPSISCAFKNTVASAITDISSEWGVHLNSSLELRKRFFNVSGIEWDNDAGWSTSWDHPYDNLSAKQCHGKPLPCSLNNTAICTSQEDADAIYRLGNYEYAYKWRMAENSTLYSALTMGAWFRELQGHMNGKIDGSNHVKYFHNFAHDGSVSPVLGVLQIDQPMWPGMGTEIVFELWKKNTSSSSSSSSSSEAYFIRVLLSGQPLETSTPLGTLDMVPWDEFEKYLNETIPEDIVGMCAQV</sequence>
<dbReference type="Gene3D" id="3.40.50.1240">
    <property type="entry name" value="Phosphoglycerate mutase-like"/>
    <property type="match status" value="1"/>
</dbReference>
<keyword evidence="2" id="KW-0732">Signal</keyword>
<dbReference type="PANTHER" id="PTHR11567:SF195">
    <property type="entry name" value="ACID PHOSPHATASE, PUTATIVE (AFU_ORTHOLOGUE AFUA_3G14570)-RELATED"/>
    <property type="match status" value="1"/>
</dbReference>
<dbReference type="OrthoDB" id="10262962at2759"/>